<comment type="catalytic activity">
    <reaction evidence="6 8">
        <text>dCMP + ATP = dCDP + ADP</text>
        <dbReference type="Rhea" id="RHEA:25094"/>
        <dbReference type="ChEBI" id="CHEBI:30616"/>
        <dbReference type="ChEBI" id="CHEBI:57566"/>
        <dbReference type="ChEBI" id="CHEBI:58593"/>
        <dbReference type="ChEBI" id="CHEBI:456216"/>
        <dbReference type="EC" id="2.7.4.25"/>
    </reaction>
</comment>
<keyword evidence="4 8" id="KW-0418">Kinase</keyword>
<dbReference type="GO" id="GO:0006220">
    <property type="term" value="P:pyrimidine nucleotide metabolic process"/>
    <property type="evidence" value="ECO:0007669"/>
    <property type="project" value="UniProtKB-UniRule"/>
</dbReference>
<dbReference type="RefSeq" id="WP_166010799.1">
    <property type="nucleotide sequence ID" value="NZ_CP049888.1"/>
</dbReference>
<evidence type="ECO:0000256" key="1">
    <source>
        <dbReference type="ARBA" id="ARBA00009427"/>
    </source>
</evidence>
<evidence type="ECO:0000256" key="7">
    <source>
        <dbReference type="ARBA" id="ARBA00048478"/>
    </source>
</evidence>
<dbReference type="HAMAP" id="MF_00238">
    <property type="entry name" value="Cytidyl_kinase_type1"/>
    <property type="match status" value="1"/>
</dbReference>
<reference evidence="10 11" key="1">
    <citation type="submission" date="2020-03" db="EMBL/GenBank/DDBJ databases">
        <title>Weissella sp. nov., isolated from Cybister lewisianus.</title>
        <authorList>
            <person name="Hyun D.-W."/>
            <person name="Bae J.-W."/>
        </authorList>
    </citation>
    <scope>NUCLEOTIDE SEQUENCE [LARGE SCALE GENOMIC DNA]</scope>
    <source>
        <strain evidence="10 11">HDW19</strain>
    </source>
</reference>
<dbReference type="AlphaFoldDB" id="A0A6G8B118"/>
<feature type="binding site" evidence="8">
    <location>
        <begin position="10"/>
        <end position="18"/>
    </location>
    <ligand>
        <name>ATP</name>
        <dbReference type="ChEBI" id="CHEBI:30616"/>
    </ligand>
</feature>
<keyword evidence="5 8" id="KW-0067">ATP-binding</keyword>
<evidence type="ECO:0000256" key="4">
    <source>
        <dbReference type="ARBA" id="ARBA00022777"/>
    </source>
</evidence>
<dbReference type="GO" id="GO:0036431">
    <property type="term" value="F:dCMP kinase activity"/>
    <property type="evidence" value="ECO:0007669"/>
    <property type="project" value="InterPro"/>
</dbReference>
<evidence type="ECO:0000256" key="5">
    <source>
        <dbReference type="ARBA" id="ARBA00022840"/>
    </source>
</evidence>
<accession>A0A6G8B118</accession>
<feature type="domain" description="Cytidylate kinase" evidence="9">
    <location>
        <begin position="6"/>
        <end position="220"/>
    </location>
</feature>
<comment type="catalytic activity">
    <reaction evidence="7 8">
        <text>CMP + ATP = CDP + ADP</text>
        <dbReference type="Rhea" id="RHEA:11600"/>
        <dbReference type="ChEBI" id="CHEBI:30616"/>
        <dbReference type="ChEBI" id="CHEBI:58069"/>
        <dbReference type="ChEBI" id="CHEBI:60377"/>
        <dbReference type="ChEBI" id="CHEBI:456216"/>
        <dbReference type="EC" id="2.7.4.25"/>
    </reaction>
</comment>
<comment type="similarity">
    <text evidence="1 8">Belongs to the cytidylate kinase family. Type 1 subfamily.</text>
</comment>
<protein>
    <recommendedName>
        <fullName evidence="8">Cytidylate kinase</fullName>
        <shortName evidence="8">CK</shortName>
        <ecNumber evidence="8">2.7.4.25</ecNumber>
    </recommendedName>
    <alternativeName>
        <fullName evidence="8">Cytidine monophosphate kinase</fullName>
        <shortName evidence="8">CMP kinase</shortName>
    </alternativeName>
</protein>
<keyword evidence="2 8" id="KW-0808">Transferase</keyword>
<dbReference type="Pfam" id="PF02224">
    <property type="entry name" value="Cytidylate_kin"/>
    <property type="match status" value="1"/>
</dbReference>
<dbReference type="GO" id="GO:0005829">
    <property type="term" value="C:cytosol"/>
    <property type="evidence" value="ECO:0007669"/>
    <property type="project" value="TreeGrafter"/>
</dbReference>
<evidence type="ECO:0000313" key="11">
    <source>
        <dbReference type="Proteomes" id="UP000500741"/>
    </source>
</evidence>
<evidence type="ECO:0000259" key="9">
    <source>
        <dbReference type="Pfam" id="PF02224"/>
    </source>
</evidence>
<comment type="subcellular location">
    <subcellularLocation>
        <location evidence="8">Cytoplasm</location>
    </subcellularLocation>
</comment>
<dbReference type="PANTHER" id="PTHR21299:SF2">
    <property type="entry name" value="CYTIDYLATE KINASE"/>
    <property type="match status" value="1"/>
</dbReference>
<dbReference type="SUPFAM" id="SSF52540">
    <property type="entry name" value="P-loop containing nucleoside triphosphate hydrolases"/>
    <property type="match status" value="1"/>
</dbReference>
<dbReference type="InterPro" id="IPR003136">
    <property type="entry name" value="Cytidylate_kin"/>
</dbReference>
<evidence type="ECO:0000256" key="6">
    <source>
        <dbReference type="ARBA" id="ARBA00047615"/>
    </source>
</evidence>
<evidence type="ECO:0000256" key="2">
    <source>
        <dbReference type="ARBA" id="ARBA00022679"/>
    </source>
</evidence>
<evidence type="ECO:0000256" key="8">
    <source>
        <dbReference type="HAMAP-Rule" id="MF_00238"/>
    </source>
</evidence>
<keyword evidence="11" id="KW-1185">Reference proteome</keyword>
<dbReference type="EC" id="2.7.4.25" evidence="8"/>
<dbReference type="InterPro" id="IPR027417">
    <property type="entry name" value="P-loop_NTPase"/>
</dbReference>
<dbReference type="NCBIfam" id="TIGR00017">
    <property type="entry name" value="cmk"/>
    <property type="match status" value="1"/>
</dbReference>
<dbReference type="InterPro" id="IPR011994">
    <property type="entry name" value="Cytidylate_kinase_dom"/>
</dbReference>
<sequence length="225" mass="24475">MNELQIAIDGPASAGKSTIAKILATDLKYVYVDTGAMYRAITFAVLTQNVNPKDEVAVSAMVPELEISFAPGNPVQKVFLNRQEITTEIRSVEVTANVSLISSYAVVRTAMTALQRKIAADGGVVMDGRDIGTTVLPAAQVKIFLIASVHERALRRYKENQAKGMPESLAEIEEAVQKRDHLDSTRQISPLKKAVDAIEVDTTGLSIPEVVHVIKEIIHQQQAVN</sequence>
<dbReference type="GO" id="GO:0015949">
    <property type="term" value="P:nucleobase-containing small molecule interconversion"/>
    <property type="evidence" value="ECO:0007669"/>
    <property type="project" value="TreeGrafter"/>
</dbReference>
<dbReference type="EMBL" id="CP049888">
    <property type="protein sequence ID" value="QIL50823.1"/>
    <property type="molecule type" value="Genomic_DNA"/>
</dbReference>
<name>A0A6G8B118_9LACO</name>
<dbReference type="KEGG" id="wco:G7084_05540"/>
<dbReference type="Gene3D" id="3.40.50.300">
    <property type="entry name" value="P-loop containing nucleotide triphosphate hydrolases"/>
    <property type="match status" value="1"/>
</dbReference>
<proteinExistence type="inferred from homology"/>
<dbReference type="Proteomes" id="UP000500741">
    <property type="component" value="Chromosome"/>
</dbReference>
<organism evidence="10 11">
    <name type="scientific">Weissella coleopterorum</name>
    <dbReference type="NCBI Taxonomy" id="2714949"/>
    <lineage>
        <taxon>Bacteria</taxon>
        <taxon>Bacillati</taxon>
        <taxon>Bacillota</taxon>
        <taxon>Bacilli</taxon>
        <taxon>Lactobacillales</taxon>
        <taxon>Lactobacillaceae</taxon>
        <taxon>Weissella</taxon>
    </lineage>
</organism>
<keyword evidence="3 8" id="KW-0547">Nucleotide-binding</keyword>
<dbReference type="PANTHER" id="PTHR21299">
    <property type="entry name" value="CYTIDYLATE KINASE/PANTOATE-BETA-ALANINE LIGASE"/>
    <property type="match status" value="1"/>
</dbReference>
<dbReference type="GO" id="GO:0005524">
    <property type="term" value="F:ATP binding"/>
    <property type="evidence" value="ECO:0007669"/>
    <property type="project" value="UniProtKB-UniRule"/>
</dbReference>
<evidence type="ECO:0000313" key="10">
    <source>
        <dbReference type="EMBL" id="QIL50823.1"/>
    </source>
</evidence>
<gene>
    <name evidence="8" type="primary">cmk</name>
    <name evidence="10" type="ORF">G7084_05540</name>
</gene>
<evidence type="ECO:0000256" key="3">
    <source>
        <dbReference type="ARBA" id="ARBA00022741"/>
    </source>
</evidence>
<dbReference type="CDD" id="cd02020">
    <property type="entry name" value="CMPK"/>
    <property type="match status" value="1"/>
</dbReference>
<keyword evidence="8" id="KW-0963">Cytoplasm</keyword>